<dbReference type="Pfam" id="PF13558">
    <property type="entry name" value="SbcC_Walker_B"/>
    <property type="match status" value="1"/>
</dbReference>
<keyword evidence="6" id="KW-0269">Exonuclease</keyword>
<dbReference type="OrthoDB" id="9795626at2"/>
<dbReference type="GO" id="GO:0004527">
    <property type="term" value="F:exonuclease activity"/>
    <property type="evidence" value="ECO:0007669"/>
    <property type="project" value="UniProtKB-KW"/>
</dbReference>
<dbReference type="SUPFAM" id="SSF52540">
    <property type="entry name" value="P-loop containing nucleoside triphosphate hydrolases"/>
    <property type="match status" value="1"/>
</dbReference>
<evidence type="ECO:0000256" key="3">
    <source>
        <dbReference type="ARBA" id="ARBA00013368"/>
    </source>
</evidence>
<dbReference type="InterPro" id="IPR038729">
    <property type="entry name" value="Rad50/SbcC_AAA"/>
</dbReference>
<dbReference type="Pfam" id="PF13476">
    <property type="entry name" value="AAA_23"/>
    <property type="match status" value="1"/>
</dbReference>
<dbReference type="Gene3D" id="3.40.50.300">
    <property type="entry name" value="P-loop containing nucleotide triphosphate hydrolases"/>
    <property type="match status" value="2"/>
</dbReference>
<dbReference type="GO" id="GO:0006302">
    <property type="term" value="P:double-strand break repair"/>
    <property type="evidence" value="ECO:0007669"/>
    <property type="project" value="InterPro"/>
</dbReference>
<dbReference type="STRING" id="58114.SAMN05216270_102396"/>
<evidence type="ECO:0000313" key="7">
    <source>
        <dbReference type="Proteomes" id="UP000198949"/>
    </source>
</evidence>
<accession>A0A1G6T1D6</accession>
<feature type="domain" description="Rad50/SbcC-type AAA" evidence="5">
    <location>
        <begin position="5"/>
        <end position="210"/>
    </location>
</feature>
<feature type="coiled-coil region" evidence="4">
    <location>
        <begin position="487"/>
        <end position="514"/>
    </location>
</feature>
<dbReference type="AlphaFoldDB" id="A0A1G6T1D6"/>
<keyword evidence="7" id="KW-1185">Reference proteome</keyword>
<evidence type="ECO:0000256" key="1">
    <source>
        <dbReference type="ARBA" id="ARBA00006930"/>
    </source>
</evidence>
<proteinExistence type="inferred from homology"/>
<evidence type="ECO:0000313" key="6">
    <source>
        <dbReference type="EMBL" id="SDD22297.1"/>
    </source>
</evidence>
<dbReference type="PANTHER" id="PTHR32114">
    <property type="entry name" value="ABC TRANSPORTER ABCH.3"/>
    <property type="match status" value="1"/>
</dbReference>
<reference evidence="7" key="1">
    <citation type="submission" date="2016-10" db="EMBL/GenBank/DDBJ databases">
        <authorList>
            <person name="Varghese N."/>
            <person name="Submissions S."/>
        </authorList>
    </citation>
    <scope>NUCLEOTIDE SEQUENCE [LARGE SCALE GENOMIC DNA]</scope>
    <source>
        <strain evidence="7">CGMCC 4.3516</strain>
    </source>
</reference>
<evidence type="ECO:0000256" key="2">
    <source>
        <dbReference type="ARBA" id="ARBA00011322"/>
    </source>
</evidence>
<comment type="similarity">
    <text evidence="1">Belongs to the SMC family. SbcC subfamily.</text>
</comment>
<keyword evidence="6" id="KW-0540">Nuclease</keyword>
<dbReference type="PANTHER" id="PTHR32114:SF2">
    <property type="entry name" value="ABC TRANSPORTER ABCH.3"/>
    <property type="match status" value="1"/>
</dbReference>
<organism evidence="6 7">
    <name type="scientific">Glycomyces harbinensis</name>
    <dbReference type="NCBI Taxonomy" id="58114"/>
    <lineage>
        <taxon>Bacteria</taxon>
        <taxon>Bacillati</taxon>
        <taxon>Actinomycetota</taxon>
        <taxon>Actinomycetes</taxon>
        <taxon>Glycomycetales</taxon>
        <taxon>Glycomycetaceae</taxon>
        <taxon>Glycomyces</taxon>
    </lineage>
</organism>
<name>A0A1G6T1D6_9ACTN</name>
<keyword evidence="4" id="KW-0175">Coiled coil</keyword>
<gene>
    <name evidence="6" type="ORF">SAMN05216270_102396</name>
</gene>
<dbReference type="EMBL" id="FNAD01000002">
    <property type="protein sequence ID" value="SDD22297.1"/>
    <property type="molecule type" value="Genomic_DNA"/>
</dbReference>
<dbReference type="InterPro" id="IPR027417">
    <property type="entry name" value="P-loop_NTPase"/>
</dbReference>
<dbReference type="GO" id="GO:0016887">
    <property type="term" value="F:ATP hydrolysis activity"/>
    <property type="evidence" value="ECO:0007669"/>
    <property type="project" value="InterPro"/>
</dbReference>
<sequence length="810" mass="87985">MRPIRLDLQGFGSYTGSETFDFTDTDFFALTGPTGAGKSTVLDAMCFALYGRTPRWRVNTTQNAIAPSAVEGRVRLVFAAAGTNYVATRILRRDRNGKVKTTTAALEQLPGGVNPADDGELVEGLGKALAGSPSEVSTAAERVIGLPFEQFTKCVLLPQGEFAEFLHASPADRRKILENLLGHSVYRRVQQLAGAKRDAATTAMKTLEAQLARVPVVSDAEIAAAAERVEQLEKLTEPVRDKATALDGLAAAVETARRRLSEAESNLGSLTYIKQPEGVVDIAAQIASANGAVTEKAAEVEATEAEDDRLRTELDGLDLALIERQIKAWAELGETESKLKTGQELTEELRDQFAEAKELEEAASEEVEIQHASLHKIRMAELAGTLRAGLEVGDECPVCDRPVETVPEHDLSESMQQAEEASRTATNEFRDAQAAVVALQTKLENYEERLTELQLAQRRLKKKLEDVPEPAALQAKRASSEEARQQLAGTGAALKAARRALREAEKRKAAVDERRQRAWKEFQHARDQVAVLGPPAAGDDLAASWANLTDWAAASLERAEAEREAARTELASLDGRAGTLRKELRFALGEFDVDVPRSGTGGDYVGRHAAAVESARAASARLVETRNQRVDLDADTRKYQHEAEIAKALASHLEARRFMEWLLSEALDELVAGATLMLNRITGGQYDLIYRDQDFWVVDHHDADMARPARGLSGGETFAASLSLALALSDQLASLARHGACLESIILDEGFGTLDPETLDAVATTLEALTLSAGRTVGLITHVPELAERVPVRFRITKDAKGSHVEKTWS</sequence>
<dbReference type="Proteomes" id="UP000198949">
    <property type="component" value="Unassembled WGS sequence"/>
</dbReference>
<evidence type="ECO:0000256" key="4">
    <source>
        <dbReference type="SAM" id="Coils"/>
    </source>
</evidence>
<protein>
    <recommendedName>
        <fullName evidence="3">Nuclease SbcCD subunit C</fullName>
    </recommendedName>
</protein>
<feature type="coiled-coil region" evidence="4">
    <location>
        <begin position="415"/>
        <end position="463"/>
    </location>
</feature>
<dbReference type="RefSeq" id="WP_091029850.1">
    <property type="nucleotide sequence ID" value="NZ_FNAD01000002.1"/>
</dbReference>
<keyword evidence="6" id="KW-0378">Hydrolase</keyword>
<evidence type="ECO:0000259" key="5">
    <source>
        <dbReference type="Pfam" id="PF13476"/>
    </source>
</evidence>
<comment type="subunit">
    <text evidence="2">Heterodimer of SbcC and SbcD.</text>
</comment>